<comment type="caution">
    <text evidence="3">The sequence shown here is derived from an EMBL/GenBank/DDBJ whole genome shotgun (WGS) entry which is preliminary data.</text>
</comment>
<dbReference type="Proteomes" id="UP001420932">
    <property type="component" value="Unassembled WGS sequence"/>
</dbReference>
<dbReference type="Pfam" id="PF25372">
    <property type="entry name" value="DUF7885"/>
    <property type="match status" value="2"/>
</dbReference>
<dbReference type="PANTHER" id="PTHR13318">
    <property type="entry name" value="PARTNER OF PAIRED, ISOFORM B-RELATED"/>
    <property type="match status" value="1"/>
</dbReference>
<dbReference type="InterPro" id="IPR032675">
    <property type="entry name" value="LRR_dom_sf"/>
</dbReference>
<sequence>MIMKKNRMTTTRPPLMCCSSTSSTSSTSSILTVLTDDLLIRVVSKLDDSDDVKNLRLVCKEFLRIESIQRKKIRVYRRESLNGLLGKYRSLESVDFSVCPAFDSAAVAGLVFLYGSLKKLVLCRASRVRSAELEAVASCCPYLEEIDLSYCCGVGDREASALSGAKGLRDLKLVKCLGVTDVGLAKIAVGCVSLERLSLKWCLEITDLGIELLVNKCVNLRLLDVSYLKVTWRSFHSISSLKNLEDLSMVACPFLDDEGLHFFKNGNNSLQKIDVTRCDNVSSSGLLAVVEGHSSLQQISASYYFNDLTEPLISKLTGLKNFNSIKLDRACVSTSVLRAVGLNCKNLLEIGLIKCEGVTDEVIKELVSGLGNLKTLDLTCCSAITDAALAAIAESCKKLTCIKLESCEFITEKGLSRLGSCSLLEEVDLTDCIGVNDNGLKYLSKCSELLRLKLGLCSNISDKGLCQIGNSCKKLMELDLYRCAGISDDGLMAISTGCKKLKKLNLCYCSQITDRGLKYVSTLEKLCDLEMRRLTKVSNAGIVAIAAGCKSLVELDLKRCYSINDTGFWALTQYSPNLRQITLSYCSISDMGLRMVMANMKCLQDAKLVHLAQVSVEGFEMALRASRERLKKVKLLNSLKHLLSKELLLMLQSGGCQVRWVDKDFLFG</sequence>
<dbReference type="FunFam" id="3.80.10.10:FF:000276">
    <property type="entry name" value="F-box/LRR-repeat protein 3"/>
    <property type="match status" value="1"/>
</dbReference>
<evidence type="ECO:0000259" key="2">
    <source>
        <dbReference type="Pfam" id="PF25372"/>
    </source>
</evidence>
<dbReference type="Gene3D" id="3.80.10.10">
    <property type="entry name" value="Ribonuclease Inhibitor"/>
    <property type="match status" value="3"/>
</dbReference>
<proteinExistence type="predicted"/>
<accession>A0AAP0L0I3</accession>
<dbReference type="SMART" id="SM00367">
    <property type="entry name" value="LRR_CC"/>
    <property type="match status" value="14"/>
</dbReference>
<evidence type="ECO:0000313" key="3">
    <source>
        <dbReference type="EMBL" id="KAK9161630.1"/>
    </source>
</evidence>
<dbReference type="EMBL" id="JBBNAF010000003">
    <property type="protein sequence ID" value="KAK9161630.1"/>
    <property type="molecule type" value="Genomic_DNA"/>
</dbReference>
<dbReference type="GO" id="GO:0031146">
    <property type="term" value="P:SCF-dependent proteasomal ubiquitin-dependent protein catabolic process"/>
    <property type="evidence" value="ECO:0007669"/>
    <property type="project" value="TreeGrafter"/>
</dbReference>
<gene>
    <name evidence="3" type="ORF">Syun_007971</name>
</gene>
<dbReference type="GO" id="GO:0019005">
    <property type="term" value="C:SCF ubiquitin ligase complex"/>
    <property type="evidence" value="ECO:0007669"/>
    <property type="project" value="TreeGrafter"/>
</dbReference>
<dbReference type="PANTHER" id="PTHR13318:SF105">
    <property type="entry name" value="F-BOX_LRR-REPEAT PROTEIN 3"/>
    <property type="match status" value="1"/>
</dbReference>
<name>A0AAP0L0I3_9MAGN</name>
<dbReference type="InterPro" id="IPR057207">
    <property type="entry name" value="FBXL15_LRR"/>
</dbReference>
<dbReference type="InterPro" id="IPR001611">
    <property type="entry name" value="Leu-rich_rpt"/>
</dbReference>
<organism evidence="3 4">
    <name type="scientific">Stephania yunnanensis</name>
    <dbReference type="NCBI Taxonomy" id="152371"/>
    <lineage>
        <taxon>Eukaryota</taxon>
        <taxon>Viridiplantae</taxon>
        <taxon>Streptophyta</taxon>
        <taxon>Embryophyta</taxon>
        <taxon>Tracheophyta</taxon>
        <taxon>Spermatophyta</taxon>
        <taxon>Magnoliopsida</taxon>
        <taxon>Ranunculales</taxon>
        <taxon>Menispermaceae</taxon>
        <taxon>Menispermoideae</taxon>
        <taxon>Cissampelideae</taxon>
        <taxon>Stephania</taxon>
    </lineage>
</organism>
<dbReference type="Pfam" id="PF13516">
    <property type="entry name" value="LRR_6"/>
    <property type="match status" value="1"/>
</dbReference>
<keyword evidence="4" id="KW-1185">Reference proteome</keyword>
<feature type="region of interest" description="Disordered" evidence="1">
    <location>
        <begin position="1"/>
        <end position="21"/>
    </location>
</feature>
<feature type="domain" description="F-box/LRR-repeat protein 15-like leucin rich repeat" evidence="2">
    <location>
        <begin position="424"/>
        <end position="587"/>
    </location>
</feature>
<dbReference type="SUPFAM" id="SSF52047">
    <property type="entry name" value="RNI-like"/>
    <property type="match status" value="2"/>
</dbReference>
<evidence type="ECO:0000313" key="4">
    <source>
        <dbReference type="Proteomes" id="UP001420932"/>
    </source>
</evidence>
<reference evidence="3 4" key="1">
    <citation type="submission" date="2024-01" db="EMBL/GenBank/DDBJ databases">
        <title>Genome assemblies of Stephania.</title>
        <authorList>
            <person name="Yang L."/>
        </authorList>
    </citation>
    <scope>NUCLEOTIDE SEQUENCE [LARGE SCALE GENOMIC DNA]</scope>
    <source>
        <strain evidence="3">YNDBR</strain>
        <tissue evidence="3">Leaf</tissue>
    </source>
</reference>
<protein>
    <recommendedName>
        <fullName evidence="2">F-box/LRR-repeat protein 15-like leucin rich repeat domain-containing protein</fullName>
    </recommendedName>
</protein>
<evidence type="ECO:0000256" key="1">
    <source>
        <dbReference type="SAM" id="MobiDB-lite"/>
    </source>
</evidence>
<dbReference type="AlphaFoldDB" id="A0AAP0L0I3"/>
<dbReference type="InterPro" id="IPR006553">
    <property type="entry name" value="Leu-rich_rpt_Cys-con_subtyp"/>
</dbReference>
<feature type="domain" description="F-box/LRR-repeat protein 15-like leucin rich repeat" evidence="2">
    <location>
        <begin position="115"/>
        <end position="285"/>
    </location>
</feature>